<keyword evidence="2" id="KW-1185">Reference proteome</keyword>
<comment type="caution">
    <text evidence="1">The sequence shown here is derived from an EMBL/GenBank/DDBJ whole genome shotgun (WGS) entry which is preliminary data.</text>
</comment>
<dbReference type="InterPro" id="IPR045507">
    <property type="entry name" value="DUF6483"/>
</dbReference>
<evidence type="ECO:0000313" key="2">
    <source>
        <dbReference type="Proteomes" id="UP000031189"/>
    </source>
</evidence>
<evidence type="ECO:0000313" key="1">
    <source>
        <dbReference type="EMBL" id="KHS55893.1"/>
    </source>
</evidence>
<dbReference type="EMBL" id="JWHR01000134">
    <property type="protein sequence ID" value="KHS55893.1"/>
    <property type="molecule type" value="Genomic_DNA"/>
</dbReference>
<sequence>MKLDKDFILRMINDLAKSIAFIVLGKNDIEYELPENNEYSKVDFLYVKLLELVNSGKINEAEDMLFDEINTSDMRQFEMAISFYLYLNDFGDDYLEKNDYSRDEISEGIKSICKEYGVSTMVEFLF</sequence>
<gene>
    <name evidence="1" type="ORF">QX51_16780</name>
</gene>
<dbReference type="STRING" id="1577792.QX51_16780"/>
<dbReference type="RefSeq" id="WP_039681054.1">
    <property type="nucleotide sequence ID" value="NZ_JAWGXO010000016.1"/>
</dbReference>
<dbReference type="AlphaFoldDB" id="A0A0B3VST5"/>
<dbReference type="Proteomes" id="UP000031189">
    <property type="component" value="Unassembled WGS sequence"/>
</dbReference>
<dbReference type="Pfam" id="PF20092">
    <property type="entry name" value="DUF6483"/>
    <property type="match status" value="1"/>
</dbReference>
<protein>
    <submittedName>
        <fullName evidence="1">Uncharacterized protein</fullName>
    </submittedName>
</protein>
<name>A0A0B3VST5_9FIRM</name>
<reference evidence="1 2" key="1">
    <citation type="submission" date="2014-12" db="EMBL/GenBank/DDBJ databases">
        <title>Draft genome sequence of Terrisporobacter sp. 08-306576, isolated from the blood culture of a bacteremia patient.</title>
        <authorList>
            <person name="Lund L.C."/>
            <person name="Sydenham T.V."/>
            <person name="Hogh S.V."/>
            <person name="Skov M.N."/>
            <person name="Kemp M."/>
            <person name="Justesen U.S."/>
        </authorList>
    </citation>
    <scope>NUCLEOTIDE SEQUENCE [LARGE SCALE GENOMIC DNA]</scope>
    <source>
        <strain evidence="1 2">08-306576</strain>
    </source>
</reference>
<dbReference type="OrthoDB" id="1650869at2"/>
<accession>A0A0B3VST5</accession>
<organism evidence="1 2">
    <name type="scientific">Terrisporobacter othiniensis</name>
    <dbReference type="NCBI Taxonomy" id="1577792"/>
    <lineage>
        <taxon>Bacteria</taxon>
        <taxon>Bacillati</taxon>
        <taxon>Bacillota</taxon>
        <taxon>Clostridia</taxon>
        <taxon>Peptostreptococcales</taxon>
        <taxon>Peptostreptococcaceae</taxon>
        <taxon>Terrisporobacter</taxon>
    </lineage>
</organism>
<proteinExistence type="predicted"/>